<evidence type="ECO:0000256" key="1">
    <source>
        <dbReference type="SAM" id="Phobius"/>
    </source>
</evidence>
<proteinExistence type="predicted"/>
<keyword evidence="4" id="KW-1185">Reference proteome</keyword>
<accession>A0ABS5L4W9</accession>
<keyword evidence="1" id="KW-0472">Membrane</keyword>
<evidence type="ECO:0000313" key="3">
    <source>
        <dbReference type="EMBL" id="MBS2553400.1"/>
    </source>
</evidence>
<dbReference type="EMBL" id="JAAFYZ010000252">
    <property type="protein sequence ID" value="MBS2553400.1"/>
    <property type="molecule type" value="Genomic_DNA"/>
</dbReference>
<dbReference type="PROSITE" id="PS50835">
    <property type="entry name" value="IG_LIKE"/>
    <property type="match status" value="1"/>
</dbReference>
<dbReference type="Proteomes" id="UP000730482">
    <property type="component" value="Unassembled WGS sequence"/>
</dbReference>
<evidence type="ECO:0000259" key="2">
    <source>
        <dbReference type="PROSITE" id="PS50835"/>
    </source>
</evidence>
<reference evidence="3 4" key="1">
    <citation type="submission" date="2020-02" db="EMBL/GenBank/DDBJ databases">
        <title>Acidophilic actinobacteria isolated from forest soil.</title>
        <authorList>
            <person name="Golinska P."/>
        </authorList>
    </citation>
    <scope>NUCLEOTIDE SEQUENCE [LARGE SCALE GENOMIC DNA]</scope>
    <source>
        <strain evidence="3 4">NL8</strain>
    </source>
</reference>
<dbReference type="RefSeq" id="WP_212019901.1">
    <property type="nucleotide sequence ID" value="NZ_JAAFYZ010000252.1"/>
</dbReference>
<protein>
    <recommendedName>
        <fullName evidence="2">Ig-like domain-containing protein</fullName>
    </recommendedName>
</protein>
<dbReference type="InterPro" id="IPR007110">
    <property type="entry name" value="Ig-like_dom"/>
</dbReference>
<sequence>MLTPAVWTIPALSSGIMQLAPDGTGQIPANLPCLIVGMVLPVVVAITWARRGSYRPS</sequence>
<gene>
    <name evidence="3" type="ORF">KGQ19_41755</name>
</gene>
<feature type="domain" description="Ig-like" evidence="2">
    <location>
        <begin position="4"/>
        <end position="57"/>
    </location>
</feature>
<keyword evidence="1" id="KW-0812">Transmembrane</keyword>
<name>A0ABS5L4W9_9ACTN</name>
<keyword evidence="1" id="KW-1133">Transmembrane helix</keyword>
<comment type="caution">
    <text evidence="3">The sequence shown here is derived from an EMBL/GenBank/DDBJ whole genome shotgun (WGS) entry which is preliminary data.</text>
</comment>
<organism evidence="3 4">
    <name type="scientific">Catenulispora pinistramenti</name>
    <dbReference type="NCBI Taxonomy" id="2705254"/>
    <lineage>
        <taxon>Bacteria</taxon>
        <taxon>Bacillati</taxon>
        <taxon>Actinomycetota</taxon>
        <taxon>Actinomycetes</taxon>
        <taxon>Catenulisporales</taxon>
        <taxon>Catenulisporaceae</taxon>
        <taxon>Catenulispora</taxon>
    </lineage>
</organism>
<feature type="transmembrane region" description="Helical" evidence="1">
    <location>
        <begin position="29"/>
        <end position="49"/>
    </location>
</feature>
<evidence type="ECO:0000313" key="4">
    <source>
        <dbReference type="Proteomes" id="UP000730482"/>
    </source>
</evidence>